<dbReference type="EMBL" id="BMAU01021267">
    <property type="protein sequence ID" value="GFY07113.1"/>
    <property type="molecule type" value="Genomic_DNA"/>
</dbReference>
<evidence type="ECO:0000313" key="2">
    <source>
        <dbReference type="EMBL" id="GFY07113.1"/>
    </source>
</evidence>
<evidence type="ECO:0000256" key="1">
    <source>
        <dbReference type="SAM" id="Phobius"/>
    </source>
</evidence>
<comment type="caution">
    <text evidence="2">The sequence shown here is derived from an EMBL/GenBank/DDBJ whole genome shotgun (WGS) entry which is preliminary data.</text>
</comment>
<organism evidence="2 3">
    <name type="scientific">Trichonephila clavipes</name>
    <name type="common">Golden silk orbweaver</name>
    <name type="synonym">Nephila clavipes</name>
    <dbReference type="NCBI Taxonomy" id="2585209"/>
    <lineage>
        <taxon>Eukaryota</taxon>
        <taxon>Metazoa</taxon>
        <taxon>Ecdysozoa</taxon>
        <taxon>Arthropoda</taxon>
        <taxon>Chelicerata</taxon>
        <taxon>Arachnida</taxon>
        <taxon>Araneae</taxon>
        <taxon>Araneomorphae</taxon>
        <taxon>Entelegynae</taxon>
        <taxon>Araneoidea</taxon>
        <taxon>Nephilidae</taxon>
        <taxon>Trichonephila</taxon>
    </lineage>
</organism>
<keyword evidence="1" id="KW-0472">Membrane</keyword>
<evidence type="ECO:0000313" key="3">
    <source>
        <dbReference type="Proteomes" id="UP000887159"/>
    </source>
</evidence>
<sequence>MVTFDICLINNNLSIDVAFLGVWTAKQSSIPYQDMSSMRGMANVVLYVLPSGMMTIGWTIGSGRRGYCALSGWWFFKVFALAES</sequence>
<gene>
    <name evidence="2" type="ORF">TNCV_4903551</name>
</gene>
<keyword evidence="1" id="KW-1133">Transmembrane helix</keyword>
<feature type="transmembrane region" description="Helical" evidence="1">
    <location>
        <begin position="44"/>
        <end position="61"/>
    </location>
</feature>
<protein>
    <submittedName>
        <fullName evidence="2">Uncharacterized protein</fullName>
    </submittedName>
</protein>
<keyword evidence="1" id="KW-0812">Transmembrane</keyword>
<dbReference type="Proteomes" id="UP000887159">
    <property type="component" value="Unassembled WGS sequence"/>
</dbReference>
<accession>A0A8X6SHK0</accession>
<proteinExistence type="predicted"/>
<name>A0A8X6SHK0_TRICX</name>
<reference evidence="2" key="1">
    <citation type="submission" date="2020-08" db="EMBL/GenBank/DDBJ databases">
        <title>Multicomponent nature underlies the extraordinary mechanical properties of spider dragline silk.</title>
        <authorList>
            <person name="Kono N."/>
            <person name="Nakamura H."/>
            <person name="Mori M."/>
            <person name="Yoshida Y."/>
            <person name="Ohtoshi R."/>
            <person name="Malay A.D."/>
            <person name="Moran D.A.P."/>
            <person name="Tomita M."/>
            <person name="Numata K."/>
            <person name="Arakawa K."/>
        </authorList>
    </citation>
    <scope>NUCLEOTIDE SEQUENCE</scope>
</reference>
<keyword evidence="3" id="KW-1185">Reference proteome</keyword>
<dbReference type="AlphaFoldDB" id="A0A8X6SHK0"/>